<keyword evidence="1 2" id="KW-0597">Phosphoprotein</keyword>
<dbReference type="PROSITE" id="PS50110">
    <property type="entry name" value="RESPONSE_REGULATORY"/>
    <property type="match status" value="1"/>
</dbReference>
<reference evidence="5" key="1">
    <citation type="journal article" date="2019" name="Int. J. Syst. Evol. Microbiol.">
        <title>The Global Catalogue of Microorganisms (GCM) 10K type strain sequencing project: providing services to taxonomists for standard genome sequencing and annotation.</title>
        <authorList>
            <consortium name="The Broad Institute Genomics Platform"/>
            <consortium name="The Broad Institute Genome Sequencing Center for Infectious Disease"/>
            <person name="Wu L."/>
            <person name="Ma J."/>
        </authorList>
    </citation>
    <scope>NUCLEOTIDE SEQUENCE [LARGE SCALE GENOMIC DNA]</scope>
    <source>
        <strain evidence="5">KCTC 22558</strain>
    </source>
</reference>
<dbReference type="EMBL" id="BMXY01000004">
    <property type="protein sequence ID" value="GGZ69854.1"/>
    <property type="molecule type" value="Genomic_DNA"/>
</dbReference>
<dbReference type="InterPro" id="IPR050595">
    <property type="entry name" value="Bact_response_regulator"/>
</dbReference>
<proteinExistence type="predicted"/>
<protein>
    <submittedName>
        <fullName evidence="4">Response regulator</fullName>
    </submittedName>
</protein>
<dbReference type="InterPro" id="IPR001789">
    <property type="entry name" value="Sig_transdc_resp-reg_receiver"/>
</dbReference>
<feature type="modified residue" description="4-aspartylphosphate" evidence="2">
    <location>
        <position position="60"/>
    </location>
</feature>
<dbReference type="PANTHER" id="PTHR44591">
    <property type="entry name" value="STRESS RESPONSE REGULATOR PROTEIN 1"/>
    <property type="match status" value="1"/>
</dbReference>
<comment type="caution">
    <text evidence="4">The sequence shown here is derived from an EMBL/GenBank/DDBJ whole genome shotgun (WGS) entry which is preliminary data.</text>
</comment>
<dbReference type="PANTHER" id="PTHR44591:SF3">
    <property type="entry name" value="RESPONSE REGULATORY DOMAIN-CONTAINING PROTEIN"/>
    <property type="match status" value="1"/>
</dbReference>
<dbReference type="RefSeq" id="WP_189450528.1">
    <property type="nucleotide sequence ID" value="NZ_BMXY01000004.1"/>
</dbReference>
<evidence type="ECO:0000256" key="1">
    <source>
        <dbReference type="ARBA" id="ARBA00022553"/>
    </source>
</evidence>
<feature type="domain" description="Response regulatory" evidence="3">
    <location>
        <begin position="9"/>
        <end position="127"/>
    </location>
</feature>
<keyword evidence="5" id="KW-1185">Reference proteome</keyword>
<accession>A0ABQ3C5V6</accession>
<dbReference type="Pfam" id="PF00072">
    <property type="entry name" value="Response_reg"/>
    <property type="match status" value="1"/>
</dbReference>
<sequence length="136" mass="14776">MNTDTPGKAILIVEDNADIRDTFRTLFELEGFDVRLAANGEDALHRLDDEPAAPCLILLDLAMPVMDGWQFLDVLRSREDGGHIPVTVLSANVDATVSRDLKARYGCRVLRKPASIDALLGIARSCRDPDAADATG</sequence>
<gene>
    <name evidence="4" type="ORF">GCM10008101_25110</name>
</gene>
<dbReference type="Gene3D" id="3.40.50.2300">
    <property type="match status" value="1"/>
</dbReference>
<evidence type="ECO:0000256" key="2">
    <source>
        <dbReference type="PROSITE-ProRule" id="PRU00169"/>
    </source>
</evidence>
<organism evidence="4 5">
    <name type="scientific">Cognatilysobacter xinjiangensis</name>
    <dbReference type="NCBI Taxonomy" id="546892"/>
    <lineage>
        <taxon>Bacteria</taxon>
        <taxon>Pseudomonadati</taxon>
        <taxon>Pseudomonadota</taxon>
        <taxon>Gammaproteobacteria</taxon>
        <taxon>Lysobacterales</taxon>
        <taxon>Lysobacteraceae</taxon>
        <taxon>Cognatilysobacter</taxon>
    </lineage>
</organism>
<evidence type="ECO:0000313" key="4">
    <source>
        <dbReference type="EMBL" id="GGZ69854.1"/>
    </source>
</evidence>
<evidence type="ECO:0000259" key="3">
    <source>
        <dbReference type="PROSITE" id="PS50110"/>
    </source>
</evidence>
<dbReference type="InterPro" id="IPR011006">
    <property type="entry name" value="CheY-like_superfamily"/>
</dbReference>
<dbReference type="Proteomes" id="UP000643403">
    <property type="component" value="Unassembled WGS sequence"/>
</dbReference>
<dbReference type="SUPFAM" id="SSF52172">
    <property type="entry name" value="CheY-like"/>
    <property type="match status" value="1"/>
</dbReference>
<evidence type="ECO:0000313" key="5">
    <source>
        <dbReference type="Proteomes" id="UP000643403"/>
    </source>
</evidence>
<dbReference type="SMART" id="SM00448">
    <property type="entry name" value="REC"/>
    <property type="match status" value="1"/>
</dbReference>
<name>A0ABQ3C5V6_9GAMM</name>